<evidence type="ECO:0000256" key="4">
    <source>
        <dbReference type="ARBA" id="ARBA00022598"/>
    </source>
</evidence>
<feature type="active site" evidence="11">
    <location>
        <position position="22"/>
    </location>
</feature>
<gene>
    <name evidence="14" type="primary">hypF</name>
    <name evidence="14" type="ORF">FYJ66_00650</name>
</gene>
<dbReference type="PANTHER" id="PTHR42959:SF1">
    <property type="entry name" value="CARBAMOYLTRANSFERASE HYPF"/>
    <property type="match status" value="1"/>
</dbReference>
<reference evidence="14" key="1">
    <citation type="submission" date="2019-09" db="EMBL/GenBank/DDBJ databases">
        <title>In-depth cultivation of the pig gut microbiome towards novel bacterial diversity and tailored functional studies.</title>
        <authorList>
            <person name="Wylensek D."/>
            <person name="Hitch T.C.A."/>
            <person name="Clavel T."/>
        </authorList>
    </citation>
    <scope>NUCLEOTIDE SEQUENCE</scope>
    <source>
        <strain evidence="14">RF-744-FAT-WT-3</strain>
    </source>
</reference>
<evidence type="ECO:0000256" key="1">
    <source>
        <dbReference type="ARBA" id="ARBA00004711"/>
    </source>
</evidence>
<dbReference type="Pfam" id="PF00708">
    <property type="entry name" value="Acylphosphatase"/>
    <property type="match status" value="1"/>
</dbReference>
<evidence type="ECO:0000256" key="10">
    <source>
        <dbReference type="PIRNR" id="PIRNR006256"/>
    </source>
</evidence>
<evidence type="ECO:0000256" key="7">
    <source>
        <dbReference type="ARBA" id="ARBA00022833"/>
    </source>
</evidence>
<comment type="caution">
    <text evidence="14">The sequence shown here is derived from an EMBL/GenBank/DDBJ whole genome shotgun (WGS) entry which is preliminary data.</text>
</comment>
<comment type="similarity">
    <text evidence="2">Belongs to the acylphosphatase family.</text>
</comment>
<sequence length="819" mass="91298">MKGEYSGLLIKIYGIVQGVGFRPFVAKTARENGITGWVCNRGSYVEIHGTGKSDEMENFLRDLREKAPDRSVILKIKTWDEEPEIQDPENLKDDDKGFHIVSSRKDQGLVFVSPDIATCPECTRELFDPKDRRYLHPFINCTSCGPRLTILDSMPYDRERTSMGEFPMCPECREEYTSPRTRRYHAQPVCCNHCGPELYFLEKDGSRPVTGNRESIIKAREIIRNGGILAVKGIGGFHLCCDASDEEAVQRLRQLKHRDAKPFAVMMKNMETVGRECRYSEAQEKLLTGPQKPIILLEKKAYGKNSELSGEPLAAPSVAPGNPNMGVMLPYAPVQMLLFDYPDGKPMTDVLVMTSGNPSGAPISMDDLEAAEFLSDLSDGILSNGRKIRIRADDTVMSFFHDRPYMIRRSRGYAPLPVIMPVEIPHGILAVGGELKNTFCLGKEDMYYLSPYIGDVADVRTIKALNQAVERMERLLEIEPEAVVCDLHPAYHSVEVAEKMAERKRIPLFKVQHHYAHVASCMAENGYTDPVIGVSYDGTGYGPDGTIWGGEILVADLEGYSREGSIEPFVHAGGDMASKEGWRIAASMDSAIAEELGLGTPQGRRAIEFMKNRGVNAVRSTSCGRLFDSISAILGVRSNSTYEGQASMELQFSAEKMKTDEDAAELARKCRWDISLSGGLLRFCEGKDGEYKPDFTMRTDQLFRWIGKKISETADDTENPQELEKWGQKLAFVFHRVLADMTVEGCCQVRSKYQLETVALSGGVMQNTLLVEMLSDSLEEKGFRVLLHSQVPPNDGGISLGQAAIGMHRMMSEGRENKY</sequence>
<dbReference type="InterPro" id="IPR006070">
    <property type="entry name" value="Sua5-like_dom"/>
</dbReference>
<dbReference type="InterPro" id="IPR004421">
    <property type="entry name" value="Carbamoyltransferase_HypF"/>
</dbReference>
<feature type="active site" evidence="11">
    <location>
        <position position="40"/>
    </location>
</feature>
<name>A0A6A8M442_9FIRM</name>
<keyword evidence="11" id="KW-0378">Hydrolase</keyword>
<comment type="pathway">
    <text evidence="1">Protein modification; [NiFe] hydrogenase maturation.</text>
</comment>
<dbReference type="Gene3D" id="3.30.420.40">
    <property type="match status" value="1"/>
</dbReference>
<dbReference type="EC" id="6.2.-.-" evidence="10"/>
<dbReference type="InterPro" id="IPR017968">
    <property type="entry name" value="Acylphosphatase_CS"/>
</dbReference>
<evidence type="ECO:0000256" key="2">
    <source>
        <dbReference type="ARBA" id="ARBA00005614"/>
    </source>
</evidence>
<dbReference type="EMBL" id="VUNB01000001">
    <property type="protein sequence ID" value="MST68122.1"/>
    <property type="molecule type" value="Genomic_DNA"/>
</dbReference>
<dbReference type="InterPro" id="IPR041440">
    <property type="entry name" value="HypF_C"/>
</dbReference>
<dbReference type="RefSeq" id="WP_154571598.1">
    <property type="nucleotide sequence ID" value="NZ_VUNB01000001.1"/>
</dbReference>
<keyword evidence="4" id="KW-0436">Ligase</keyword>
<dbReference type="Pfam" id="PF07503">
    <property type="entry name" value="zf-HYPF"/>
    <property type="match status" value="2"/>
</dbReference>
<dbReference type="Pfam" id="PF01300">
    <property type="entry name" value="Sua5_yciO_yrdC"/>
    <property type="match status" value="1"/>
</dbReference>
<keyword evidence="14" id="KW-0808">Transferase</keyword>
<evidence type="ECO:0000256" key="3">
    <source>
        <dbReference type="ARBA" id="ARBA00008097"/>
    </source>
</evidence>
<protein>
    <recommendedName>
        <fullName evidence="10">Carbamoyltransferase</fullName>
        <ecNumber evidence="10">6.2.-.-</ecNumber>
    </recommendedName>
</protein>
<dbReference type="SUPFAM" id="SSF54975">
    <property type="entry name" value="Acylphosphatase/BLUF domain-like"/>
    <property type="match status" value="1"/>
</dbReference>
<dbReference type="InterPro" id="IPR036046">
    <property type="entry name" value="Acylphosphatase-like_dom_sf"/>
</dbReference>
<dbReference type="SUPFAM" id="SSF55821">
    <property type="entry name" value="YrdC/RibB"/>
    <property type="match status" value="1"/>
</dbReference>
<dbReference type="GO" id="GO:0051604">
    <property type="term" value="P:protein maturation"/>
    <property type="evidence" value="ECO:0007669"/>
    <property type="project" value="TreeGrafter"/>
</dbReference>
<dbReference type="InterPro" id="IPR055128">
    <property type="entry name" value="HypF_C_2"/>
</dbReference>
<dbReference type="InterPro" id="IPR017945">
    <property type="entry name" value="DHBP_synth_RibB-like_a/b_dom"/>
</dbReference>
<dbReference type="PANTHER" id="PTHR42959">
    <property type="entry name" value="CARBAMOYLTRANSFERASE"/>
    <property type="match status" value="1"/>
</dbReference>
<keyword evidence="6" id="KW-0863">Zinc-finger</keyword>
<dbReference type="InterPro" id="IPR001792">
    <property type="entry name" value="Acylphosphatase-like_dom"/>
</dbReference>
<dbReference type="Gene3D" id="3.30.110.120">
    <property type="match status" value="1"/>
</dbReference>
<dbReference type="GO" id="GO:0003725">
    <property type="term" value="F:double-stranded RNA binding"/>
    <property type="evidence" value="ECO:0007669"/>
    <property type="project" value="InterPro"/>
</dbReference>
<evidence type="ECO:0000313" key="14">
    <source>
        <dbReference type="EMBL" id="MST68122.1"/>
    </source>
</evidence>
<evidence type="ECO:0000256" key="6">
    <source>
        <dbReference type="ARBA" id="ARBA00022771"/>
    </source>
</evidence>
<dbReference type="GO" id="GO:0008270">
    <property type="term" value="F:zinc ion binding"/>
    <property type="evidence" value="ECO:0007669"/>
    <property type="project" value="UniProtKB-KW"/>
</dbReference>
<dbReference type="Pfam" id="PF22521">
    <property type="entry name" value="HypF_C_2"/>
    <property type="match status" value="1"/>
</dbReference>
<dbReference type="PROSITE" id="PS51163">
    <property type="entry name" value="YRDC"/>
    <property type="match status" value="1"/>
</dbReference>
<dbReference type="GO" id="GO:0016743">
    <property type="term" value="F:carboxyl- or carbamoyltransferase activity"/>
    <property type="evidence" value="ECO:0007669"/>
    <property type="project" value="UniProtKB-UniRule"/>
</dbReference>
<comment type="similarity">
    <text evidence="3 10">Belongs to the carbamoyltransferase HypF family.</text>
</comment>
<feature type="domain" description="YrdC-like" evidence="13">
    <location>
        <begin position="213"/>
        <end position="412"/>
    </location>
</feature>
<keyword evidence="7" id="KW-0862">Zinc</keyword>
<evidence type="ECO:0000256" key="11">
    <source>
        <dbReference type="PROSITE-ProRule" id="PRU00520"/>
    </source>
</evidence>
<dbReference type="Gene3D" id="3.30.420.360">
    <property type="match status" value="1"/>
</dbReference>
<feature type="domain" description="Acylphosphatase-like" evidence="12">
    <location>
        <begin position="7"/>
        <end position="102"/>
    </location>
</feature>
<dbReference type="InterPro" id="IPR051060">
    <property type="entry name" value="Carbamoyltrans_HypF-like"/>
</dbReference>
<evidence type="ECO:0000256" key="8">
    <source>
        <dbReference type="ARBA" id="ARBA00047645"/>
    </source>
</evidence>
<accession>A0A6A8M442</accession>
<organism evidence="14">
    <name type="scientific">Baileyella intestinalis</name>
    <dbReference type="NCBI Taxonomy" id="2606709"/>
    <lineage>
        <taxon>Bacteria</taxon>
        <taxon>Bacillati</taxon>
        <taxon>Bacillota</taxon>
        <taxon>Clostridia</taxon>
        <taxon>Peptostreptococcales</taxon>
        <taxon>Anaerovoracaceae</taxon>
        <taxon>Baileyella</taxon>
    </lineage>
</organism>
<dbReference type="NCBIfam" id="TIGR00143">
    <property type="entry name" value="hypF"/>
    <property type="match status" value="1"/>
</dbReference>
<keyword evidence="5" id="KW-0479">Metal-binding</keyword>
<dbReference type="GO" id="GO:0016874">
    <property type="term" value="F:ligase activity"/>
    <property type="evidence" value="ECO:0007669"/>
    <property type="project" value="UniProtKB-UniRule"/>
</dbReference>
<evidence type="ECO:0000259" key="12">
    <source>
        <dbReference type="PROSITE" id="PS51160"/>
    </source>
</evidence>
<dbReference type="UniPathway" id="UPA00335"/>
<evidence type="ECO:0000256" key="5">
    <source>
        <dbReference type="ARBA" id="ARBA00022723"/>
    </source>
</evidence>
<evidence type="ECO:0000256" key="9">
    <source>
        <dbReference type="ARBA" id="ARBA00048220"/>
    </source>
</evidence>
<dbReference type="PROSITE" id="PS00150">
    <property type="entry name" value="ACYLPHOSPHATASE_1"/>
    <property type="match status" value="1"/>
</dbReference>
<comment type="catalytic activity">
    <reaction evidence="9">
        <text>C-terminal L-cysteinyl-[HypE protein] + carbamoyl phosphate + ATP + H2O = C-terminal S-carboxamide-L-cysteinyl-[HypE protein] + AMP + phosphate + diphosphate + H(+)</text>
        <dbReference type="Rhea" id="RHEA:55636"/>
        <dbReference type="Rhea" id="RHEA-COMP:14247"/>
        <dbReference type="Rhea" id="RHEA-COMP:14392"/>
        <dbReference type="ChEBI" id="CHEBI:15377"/>
        <dbReference type="ChEBI" id="CHEBI:15378"/>
        <dbReference type="ChEBI" id="CHEBI:30616"/>
        <dbReference type="ChEBI" id="CHEBI:33019"/>
        <dbReference type="ChEBI" id="CHEBI:43474"/>
        <dbReference type="ChEBI" id="CHEBI:58228"/>
        <dbReference type="ChEBI" id="CHEBI:76913"/>
        <dbReference type="ChEBI" id="CHEBI:139126"/>
        <dbReference type="ChEBI" id="CHEBI:456215"/>
    </reaction>
</comment>
<dbReference type="AlphaFoldDB" id="A0A6A8M442"/>
<dbReference type="InterPro" id="IPR011125">
    <property type="entry name" value="Znf_HypF"/>
</dbReference>
<comment type="catalytic activity">
    <reaction evidence="8 11">
        <text>an acyl phosphate + H2O = a carboxylate + phosphate + H(+)</text>
        <dbReference type="Rhea" id="RHEA:14965"/>
        <dbReference type="ChEBI" id="CHEBI:15377"/>
        <dbReference type="ChEBI" id="CHEBI:15378"/>
        <dbReference type="ChEBI" id="CHEBI:29067"/>
        <dbReference type="ChEBI" id="CHEBI:43474"/>
        <dbReference type="ChEBI" id="CHEBI:59918"/>
        <dbReference type="EC" id="3.6.1.7"/>
    </reaction>
</comment>
<dbReference type="PIRSF" id="PIRSF006256">
    <property type="entry name" value="CMPcnvr_hdrg_mat"/>
    <property type="match status" value="1"/>
</dbReference>
<proteinExistence type="inferred from homology"/>
<dbReference type="GO" id="GO:0003998">
    <property type="term" value="F:acylphosphatase activity"/>
    <property type="evidence" value="ECO:0007669"/>
    <property type="project" value="UniProtKB-EC"/>
</dbReference>
<evidence type="ECO:0000259" key="13">
    <source>
        <dbReference type="PROSITE" id="PS51163"/>
    </source>
</evidence>
<dbReference type="Gene3D" id="3.90.870.50">
    <property type="match status" value="1"/>
</dbReference>
<dbReference type="PROSITE" id="PS51160">
    <property type="entry name" value="ACYLPHOSPHATASE_3"/>
    <property type="match status" value="1"/>
</dbReference>
<dbReference type="Pfam" id="PF17788">
    <property type="entry name" value="HypF_C"/>
    <property type="match status" value="1"/>
</dbReference>